<proteinExistence type="predicted"/>
<keyword evidence="3" id="KW-0732">Signal</keyword>
<keyword evidence="2" id="KW-0812">Transmembrane</keyword>
<reference evidence="4" key="1">
    <citation type="journal article" date="2018" name="Nat. Genet.">
        <title>Extensive intraspecific gene order and gene structural variations between Mo17 and other maize genomes.</title>
        <authorList>
            <person name="Sun S."/>
            <person name="Zhou Y."/>
            <person name="Chen J."/>
            <person name="Shi J."/>
            <person name="Zhao H."/>
            <person name="Zhao H."/>
            <person name="Song W."/>
            <person name="Zhang M."/>
            <person name="Cui Y."/>
            <person name="Dong X."/>
            <person name="Liu H."/>
            <person name="Ma X."/>
            <person name="Jiao Y."/>
            <person name="Wang B."/>
            <person name="Wei X."/>
            <person name="Stein J.C."/>
            <person name="Glaubitz J.C."/>
            <person name="Lu F."/>
            <person name="Yu G."/>
            <person name="Liang C."/>
            <person name="Fengler K."/>
            <person name="Li B."/>
            <person name="Rafalski A."/>
            <person name="Schnable P.S."/>
            <person name="Ware D.H."/>
            <person name="Buckler E.S."/>
            <person name="Lai J."/>
        </authorList>
    </citation>
    <scope>NUCLEOTIDE SEQUENCE [LARGE SCALE GENOMIC DNA]</scope>
    <source>
        <tissue evidence="4">Seedling</tissue>
    </source>
</reference>
<evidence type="ECO:0000256" key="1">
    <source>
        <dbReference type="SAM" id="MobiDB-lite"/>
    </source>
</evidence>
<feature type="signal peptide" evidence="3">
    <location>
        <begin position="1"/>
        <end position="31"/>
    </location>
</feature>
<feature type="chain" id="PRO_5018225542" evidence="3">
    <location>
        <begin position="32"/>
        <end position="432"/>
    </location>
</feature>
<organism evidence="4">
    <name type="scientific">Zea mays</name>
    <name type="common">Maize</name>
    <dbReference type="NCBI Taxonomy" id="4577"/>
    <lineage>
        <taxon>Eukaryota</taxon>
        <taxon>Viridiplantae</taxon>
        <taxon>Streptophyta</taxon>
        <taxon>Embryophyta</taxon>
        <taxon>Tracheophyta</taxon>
        <taxon>Spermatophyta</taxon>
        <taxon>Magnoliopsida</taxon>
        <taxon>Liliopsida</taxon>
        <taxon>Poales</taxon>
        <taxon>Poaceae</taxon>
        <taxon>PACMAD clade</taxon>
        <taxon>Panicoideae</taxon>
        <taxon>Andropogonodae</taxon>
        <taxon>Andropogoneae</taxon>
        <taxon>Tripsacinae</taxon>
        <taxon>Zea</taxon>
    </lineage>
</organism>
<feature type="transmembrane region" description="Helical" evidence="2">
    <location>
        <begin position="360"/>
        <end position="381"/>
    </location>
</feature>
<feature type="region of interest" description="Disordered" evidence="1">
    <location>
        <begin position="39"/>
        <end position="83"/>
    </location>
</feature>
<evidence type="ECO:0000313" key="4">
    <source>
        <dbReference type="EMBL" id="PWZ21097.1"/>
    </source>
</evidence>
<dbReference type="Proteomes" id="UP000251960">
    <property type="component" value="Chromosome 5"/>
</dbReference>
<feature type="region of interest" description="Disordered" evidence="1">
    <location>
        <begin position="289"/>
        <end position="313"/>
    </location>
</feature>
<dbReference type="GO" id="GO:0015919">
    <property type="term" value="P:peroxisomal membrane transport"/>
    <property type="evidence" value="ECO:0007669"/>
    <property type="project" value="InterPro"/>
</dbReference>
<dbReference type="PANTHER" id="PTHR36361">
    <property type="entry name" value="PROTEIN APEM9"/>
    <property type="match status" value="1"/>
</dbReference>
<dbReference type="PANTHER" id="PTHR36361:SF1">
    <property type="entry name" value="PROTEIN APEM9"/>
    <property type="match status" value="1"/>
</dbReference>
<accession>A0A3L6EP56</accession>
<dbReference type="EMBL" id="NCVQ01000006">
    <property type="protein sequence ID" value="PWZ21097.1"/>
    <property type="molecule type" value="Genomic_DNA"/>
</dbReference>
<protein>
    <submittedName>
        <fullName evidence="4">Protein APEM9</fullName>
    </submittedName>
</protein>
<keyword evidence="2" id="KW-1133">Transmembrane helix</keyword>
<dbReference type="InterPro" id="IPR034571">
    <property type="entry name" value="APEM9"/>
</dbReference>
<sequence length="432" mass="48121">MTFMIHQQIFPPLSSYLLVPVLLASLSSAAAAWLAPPTVSRPRSRHARRPTPGAEAFADQRDPRQQIRPCPAPRTMGTSAQESPLWKRIDDAEYYLVSGSFDQAVLTALSVADEIHMASLESASDQDELLEMLESAGMVLVQALKELRRASEMFAQLKMMFGSVPSVPARVFLTGATIQMAEGSISDLRPIFEEYLANWRYTDDEVYVFGGNDSTSNGFVVKSIMSTSQYFEVAELYTVTFLCIVSQDSETAISWAEKAHLTEQSRQDLLKKLHAVQLAANKKLSTVEGVKQTAERNLSTSTNDSTPSPHEDPPKIVPACDGLKKVLLKSAQQSQRVANHFDPFFWWFHSIRLKFGKIHIVLPSGKLVFLFSLLFSAMYVLRRKTAGLKRTVFQQAASLRRAFFDALQLAFSVQMNPLAAVQQVPQAPRGSW</sequence>
<dbReference type="AlphaFoldDB" id="A0A3L6EP56"/>
<evidence type="ECO:0000256" key="3">
    <source>
        <dbReference type="SAM" id="SignalP"/>
    </source>
</evidence>
<dbReference type="ExpressionAtlas" id="A0A3L6EP56">
    <property type="expression patterns" value="baseline and differential"/>
</dbReference>
<keyword evidence="2" id="KW-0472">Membrane</keyword>
<evidence type="ECO:0000256" key="2">
    <source>
        <dbReference type="SAM" id="Phobius"/>
    </source>
</evidence>
<name>A0A3L6EP56_MAIZE</name>
<feature type="compositionally biased region" description="Polar residues" evidence="1">
    <location>
        <begin position="295"/>
        <end position="308"/>
    </location>
</feature>
<comment type="caution">
    <text evidence="4">The sequence shown here is derived from an EMBL/GenBank/DDBJ whole genome shotgun (WGS) entry which is preliminary data.</text>
</comment>
<gene>
    <name evidence="4" type="primary">APEM9</name>
    <name evidence="4" type="ORF">Zm00014a_031829</name>
</gene>